<dbReference type="InterPro" id="IPR008218">
    <property type="entry name" value="ATPase_V1-cplx_f_g_su"/>
</dbReference>
<evidence type="ECO:0000313" key="4">
    <source>
        <dbReference type="EMBL" id="SHE48339.1"/>
    </source>
</evidence>
<evidence type="ECO:0000256" key="3">
    <source>
        <dbReference type="ARBA" id="ARBA00023065"/>
    </source>
</evidence>
<dbReference type="STRING" id="1121025.SAMN02745249_00525"/>
<dbReference type="RefSeq" id="WP_073295912.1">
    <property type="nucleotide sequence ID" value="NZ_FQUF01000006.1"/>
</dbReference>
<accession>A0A1M4TV34</accession>
<dbReference type="Pfam" id="PF01990">
    <property type="entry name" value="ATP-synt_F"/>
    <property type="match status" value="1"/>
</dbReference>
<dbReference type="InterPro" id="IPR036906">
    <property type="entry name" value="ATPase_V1_fsu_sf"/>
</dbReference>
<gene>
    <name evidence="4" type="ORF">SAMN02745249_00525</name>
</gene>
<dbReference type="EMBL" id="FQUF01000006">
    <property type="protein sequence ID" value="SHE48339.1"/>
    <property type="molecule type" value="Genomic_DNA"/>
</dbReference>
<dbReference type="Gene3D" id="3.40.50.10580">
    <property type="entry name" value="ATPase, V1 complex, subunit F"/>
    <property type="match status" value="1"/>
</dbReference>
<evidence type="ECO:0000313" key="5">
    <source>
        <dbReference type="Proteomes" id="UP000184128"/>
    </source>
</evidence>
<keyword evidence="2" id="KW-0813">Transport</keyword>
<protein>
    <submittedName>
        <fullName evidence="4">V/A-type H+-transporting ATPase subunit F</fullName>
    </submittedName>
</protein>
<evidence type="ECO:0000256" key="1">
    <source>
        <dbReference type="ARBA" id="ARBA00010148"/>
    </source>
</evidence>
<organism evidence="4 5">
    <name type="scientific">Atopostipes suicloacalis DSM 15692</name>
    <dbReference type="NCBI Taxonomy" id="1121025"/>
    <lineage>
        <taxon>Bacteria</taxon>
        <taxon>Bacillati</taxon>
        <taxon>Bacillota</taxon>
        <taxon>Bacilli</taxon>
        <taxon>Lactobacillales</taxon>
        <taxon>Carnobacteriaceae</taxon>
        <taxon>Atopostipes</taxon>
    </lineage>
</organism>
<keyword evidence="3" id="KW-0406">Ion transport</keyword>
<reference evidence="5" key="1">
    <citation type="submission" date="2016-11" db="EMBL/GenBank/DDBJ databases">
        <authorList>
            <person name="Varghese N."/>
            <person name="Submissions S."/>
        </authorList>
    </citation>
    <scope>NUCLEOTIDE SEQUENCE [LARGE SCALE GENOMIC DNA]</scope>
    <source>
        <strain evidence="5">DSM 15692</strain>
    </source>
</reference>
<dbReference type="Proteomes" id="UP000184128">
    <property type="component" value="Unassembled WGS sequence"/>
</dbReference>
<sequence length="102" mass="11302">MKSYVITDNISTLVGMQLAGVEGELISKATSFNTIFDKVTKDEEIGILMIAPKLIEQNQKKVDEFRFNQAVPLIVEIPGSDEYASNRNKIAETIQKAVNISV</sequence>
<dbReference type="OrthoDB" id="46791at2"/>
<keyword evidence="5" id="KW-1185">Reference proteome</keyword>
<dbReference type="GO" id="GO:0046961">
    <property type="term" value="F:proton-transporting ATPase activity, rotational mechanism"/>
    <property type="evidence" value="ECO:0007669"/>
    <property type="project" value="InterPro"/>
</dbReference>
<name>A0A1M4TV34_9LACT</name>
<dbReference type="SUPFAM" id="SSF159468">
    <property type="entry name" value="AtpF-like"/>
    <property type="match status" value="1"/>
</dbReference>
<comment type="similarity">
    <text evidence="1">Belongs to the V-ATPase F subunit family.</text>
</comment>
<evidence type="ECO:0000256" key="2">
    <source>
        <dbReference type="ARBA" id="ARBA00022448"/>
    </source>
</evidence>
<proteinExistence type="inferred from homology"/>
<dbReference type="AlphaFoldDB" id="A0A1M4TV34"/>